<keyword evidence="2" id="KW-1185">Reference proteome</keyword>
<dbReference type="EMBL" id="JAPEQW010000002">
    <property type="protein sequence ID" value="MCW8037943.1"/>
    <property type="molecule type" value="Genomic_DNA"/>
</dbReference>
<evidence type="ECO:0000313" key="2">
    <source>
        <dbReference type="Proteomes" id="UP001209682"/>
    </source>
</evidence>
<accession>A0ABT3NEG1</accession>
<protein>
    <recommendedName>
        <fullName evidence="3">Head decoration protein</fullName>
    </recommendedName>
</protein>
<reference evidence="1 2" key="1">
    <citation type="submission" date="2022-11" db="EMBL/GenBank/DDBJ databases">
        <title>Acinetobacter entericus sp. nov., isolated from the gut of the plastic-eating larvae of the Coleoptera insect Zophobas atratus.</title>
        <authorList>
            <person name="Dong X."/>
            <person name="Yang Y."/>
        </authorList>
    </citation>
    <scope>NUCLEOTIDE SEQUENCE [LARGE SCALE GENOMIC DNA]</scope>
    <source>
        <strain evidence="1 2">BIT-DXN8</strain>
    </source>
</reference>
<comment type="caution">
    <text evidence="1">The sequence shown here is derived from an EMBL/GenBank/DDBJ whole genome shotgun (WGS) entry which is preliminary data.</text>
</comment>
<name>A0ABT3NEG1_9GAMM</name>
<gene>
    <name evidence="1" type="ORF">OKC24_01920</name>
</gene>
<dbReference type="Proteomes" id="UP001209682">
    <property type="component" value="Unassembled WGS sequence"/>
</dbReference>
<dbReference type="RefSeq" id="WP_265464662.1">
    <property type="nucleotide sequence ID" value="NZ_JAPEQW010000002.1"/>
</dbReference>
<proteinExistence type="predicted"/>
<evidence type="ECO:0008006" key="3">
    <source>
        <dbReference type="Google" id="ProtNLM"/>
    </source>
</evidence>
<evidence type="ECO:0000313" key="1">
    <source>
        <dbReference type="EMBL" id="MCW8037943.1"/>
    </source>
</evidence>
<organism evidence="1 2">
    <name type="scientific">Acinetobacter entericus</name>
    <dbReference type="NCBI Taxonomy" id="2989714"/>
    <lineage>
        <taxon>Bacteria</taxon>
        <taxon>Pseudomonadati</taxon>
        <taxon>Pseudomonadota</taxon>
        <taxon>Gammaproteobacteria</taxon>
        <taxon>Moraxellales</taxon>
        <taxon>Moraxellaceae</taxon>
        <taxon>Acinetobacter</taxon>
    </lineage>
</organism>
<sequence length="158" mass="15950">MANIKLKGSGYGQFGGFTPYGNVTVLAFALATTALGAAAESNSTAAVKNGDVIELGILPTGMRLEDAQVIITTAMTAATTGKLGFVYEDGVDDAAVPQDAAYFINGGSLATAARLRASGTKLVVLPKPAKLVLTVGGADNAKASDIKVLVYGELTGPK</sequence>